<dbReference type="OrthoDB" id="3346336at2759"/>
<dbReference type="EMBL" id="CP033154">
    <property type="protein sequence ID" value="AYO44649.1"/>
    <property type="molecule type" value="Genomic_DNA"/>
</dbReference>
<evidence type="ECO:0000313" key="3">
    <source>
        <dbReference type="Proteomes" id="UP000269793"/>
    </source>
</evidence>
<dbReference type="STRING" id="425264.A0A3G2SBD8"/>
<gene>
    <name evidence="2" type="ORF">DNF11_3699</name>
</gene>
<evidence type="ECO:0000313" key="2">
    <source>
        <dbReference type="EMBL" id="AYO44649.1"/>
    </source>
</evidence>
<dbReference type="Proteomes" id="UP000269793">
    <property type="component" value="Chromosome VII"/>
</dbReference>
<accession>A0A3G2SBD8</accession>
<sequence length="176" mass="20020">MDPDPVTALAQAVQGCVDASADVRMRVLAKATPLVGELRSWNREAHEALADRQSHVQRSQRALDEAVLVYESLSYEHRELEAQIAAHMELERLDHRVLTHEDQAQLASLPASEQHEAERTRLQDMLSERRHLELEGKKLAEEVAQLQKQSRFAHRHLVRLEQGVASLHQSVQRHAS</sequence>
<dbReference type="VEuPathDB" id="FungiDB:DNF11_3699"/>
<dbReference type="AlphaFoldDB" id="A0A3G2SBD8"/>
<protein>
    <submittedName>
        <fullName evidence="2">Uncharacterized protein</fullName>
    </submittedName>
</protein>
<reference evidence="2 3" key="1">
    <citation type="submission" date="2018-10" db="EMBL/GenBank/DDBJ databases">
        <title>Complete genome sequence of Malassezia restricta CBS 7877.</title>
        <authorList>
            <person name="Morand S.C."/>
            <person name="Bertignac M."/>
            <person name="Iltis A."/>
            <person name="Kolder I."/>
            <person name="Pirovano W."/>
            <person name="Jourdain R."/>
            <person name="Clavaud C."/>
        </authorList>
    </citation>
    <scope>NUCLEOTIDE SEQUENCE [LARGE SCALE GENOMIC DNA]</scope>
    <source>
        <strain evidence="2 3">CBS 7877</strain>
    </source>
</reference>
<keyword evidence="3" id="KW-1185">Reference proteome</keyword>
<feature type="coiled-coil region" evidence="1">
    <location>
        <begin position="122"/>
        <end position="149"/>
    </location>
</feature>
<name>A0A3G2SBD8_MALR7</name>
<proteinExistence type="predicted"/>
<organism evidence="2 3">
    <name type="scientific">Malassezia restricta (strain ATCC 96810 / NBRC 103918 / CBS 7877)</name>
    <name type="common">Seborrheic dermatitis infection agent</name>
    <dbReference type="NCBI Taxonomy" id="425264"/>
    <lineage>
        <taxon>Eukaryota</taxon>
        <taxon>Fungi</taxon>
        <taxon>Dikarya</taxon>
        <taxon>Basidiomycota</taxon>
        <taxon>Ustilaginomycotina</taxon>
        <taxon>Malasseziomycetes</taxon>
        <taxon>Malasseziales</taxon>
        <taxon>Malasseziaceae</taxon>
        <taxon>Malassezia</taxon>
    </lineage>
</organism>
<keyword evidence="1" id="KW-0175">Coiled coil</keyword>
<evidence type="ECO:0000256" key="1">
    <source>
        <dbReference type="SAM" id="Coils"/>
    </source>
</evidence>